<dbReference type="Pfam" id="PF03459">
    <property type="entry name" value="TOBE"/>
    <property type="match status" value="1"/>
</dbReference>
<evidence type="ECO:0000259" key="10">
    <source>
        <dbReference type="PROSITE" id="PS50893"/>
    </source>
</evidence>
<evidence type="ECO:0000256" key="1">
    <source>
        <dbReference type="ARBA" id="ARBA00022448"/>
    </source>
</evidence>
<dbReference type="Pfam" id="PF00005">
    <property type="entry name" value="ABC_tran"/>
    <property type="match status" value="1"/>
</dbReference>
<keyword evidence="1" id="KW-0813">Transport</keyword>
<dbReference type="EMBL" id="VCPC01000001">
    <property type="protein sequence ID" value="TMV15039.1"/>
    <property type="molecule type" value="Genomic_DNA"/>
</dbReference>
<evidence type="ECO:0000256" key="8">
    <source>
        <dbReference type="ARBA" id="ARBA00023136"/>
    </source>
</evidence>
<accession>A0ABY2XDE6</accession>
<dbReference type="InterPro" id="IPR004606">
    <property type="entry name" value="Mop_domain"/>
</dbReference>
<dbReference type="Gene3D" id="2.40.50.100">
    <property type="match status" value="1"/>
</dbReference>
<dbReference type="InterPro" id="IPR011868">
    <property type="entry name" value="ModC_ABC_ATP-bd"/>
</dbReference>
<evidence type="ECO:0000313" key="12">
    <source>
        <dbReference type="EMBL" id="TMV15039.1"/>
    </source>
</evidence>
<dbReference type="PROSITE" id="PS00211">
    <property type="entry name" value="ABC_TRANSPORTER_1"/>
    <property type="match status" value="1"/>
</dbReference>
<dbReference type="PANTHER" id="PTHR43514:SF4">
    <property type="entry name" value="ABC TRANSPORTER I FAMILY MEMBER 10"/>
    <property type="match status" value="1"/>
</dbReference>
<evidence type="ECO:0000256" key="4">
    <source>
        <dbReference type="ARBA" id="ARBA00022519"/>
    </source>
</evidence>
<dbReference type="PROSITE" id="PS50893">
    <property type="entry name" value="ABC_TRANSPORTER_2"/>
    <property type="match status" value="1"/>
</dbReference>
<dbReference type="GO" id="GO:0005524">
    <property type="term" value="F:ATP binding"/>
    <property type="evidence" value="ECO:0007669"/>
    <property type="project" value="UniProtKB-KW"/>
</dbReference>
<dbReference type="RefSeq" id="WP_138862387.1">
    <property type="nucleotide sequence ID" value="NZ_VCPC01000001.1"/>
</dbReference>
<dbReference type="Gene3D" id="3.40.50.300">
    <property type="entry name" value="P-loop containing nucleotide triphosphate hydrolases"/>
    <property type="match status" value="1"/>
</dbReference>
<evidence type="ECO:0000256" key="2">
    <source>
        <dbReference type="ARBA" id="ARBA00022475"/>
    </source>
</evidence>
<comment type="caution">
    <text evidence="12">The sequence shown here is derived from an EMBL/GenBank/DDBJ whole genome shotgun (WGS) entry which is preliminary data.</text>
</comment>
<evidence type="ECO:0000256" key="7">
    <source>
        <dbReference type="ARBA" id="ARBA00022967"/>
    </source>
</evidence>
<protein>
    <submittedName>
        <fullName evidence="12">Molybdenum ABC transporter ATP-binding protein</fullName>
    </submittedName>
</protein>
<keyword evidence="2" id="KW-1003">Cell membrane</keyword>
<dbReference type="InterPro" id="IPR008995">
    <property type="entry name" value="Mo/tungstate-bd_C_term_dom"/>
</dbReference>
<reference evidence="12 13" key="1">
    <citation type="submission" date="2019-05" db="EMBL/GenBank/DDBJ databases">
        <title>Marivita sp. nov. isolated from sea sediment.</title>
        <authorList>
            <person name="Kim W."/>
        </authorList>
    </citation>
    <scope>NUCLEOTIDE SEQUENCE [LARGE SCALE GENOMIC DNA]</scope>
    <source>
        <strain evidence="12 13">CAU 1492</strain>
    </source>
</reference>
<dbReference type="InterPro" id="IPR017871">
    <property type="entry name" value="ABC_transporter-like_CS"/>
</dbReference>
<dbReference type="NCBIfam" id="TIGR02142">
    <property type="entry name" value="modC_ABC"/>
    <property type="match status" value="1"/>
</dbReference>
<dbReference type="SMART" id="SM00382">
    <property type="entry name" value="AAA"/>
    <property type="match status" value="1"/>
</dbReference>
<dbReference type="SUPFAM" id="SSF52540">
    <property type="entry name" value="P-loop containing nucleoside triphosphate hydrolases"/>
    <property type="match status" value="1"/>
</dbReference>
<keyword evidence="3 9" id="KW-0500">Molybdenum</keyword>
<evidence type="ECO:0000256" key="9">
    <source>
        <dbReference type="PROSITE-ProRule" id="PRU01213"/>
    </source>
</evidence>
<keyword evidence="13" id="KW-1185">Reference proteome</keyword>
<evidence type="ECO:0000256" key="6">
    <source>
        <dbReference type="ARBA" id="ARBA00022840"/>
    </source>
</evidence>
<dbReference type="InterPro" id="IPR005116">
    <property type="entry name" value="Transp-assoc_OB_typ1"/>
</dbReference>
<organism evidence="12 13">
    <name type="scientific">Arenibacterium halophilum</name>
    <dbReference type="NCBI Taxonomy" id="2583821"/>
    <lineage>
        <taxon>Bacteria</taxon>
        <taxon>Pseudomonadati</taxon>
        <taxon>Pseudomonadota</taxon>
        <taxon>Alphaproteobacteria</taxon>
        <taxon>Rhodobacterales</taxon>
        <taxon>Paracoccaceae</taxon>
        <taxon>Arenibacterium</taxon>
    </lineage>
</organism>
<feature type="domain" description="Mop" evidence="11">
    <location>
        <begin position="292"/>
        <end position="358"/>
    </location>
</feature>
<keyword evidence="4" id="KW-0997">Cell inner membrane</keyword>
<evidence type="ECO:0000259" key="11">
    <source>
        <dbReference type="PROSITE" id="PS51866"/>
    </source>
</evidence>
<dbReference type="InterPro" id="IPR003439">
    <property type="entry name" value="ABC_transporter-like_ATP-bd"/>
</dbReference>
<keyword evidence="6 12" id="KW-0067">ATP-binding</keyword>
<name>A0ABY2XDE6_9RHOB</name>
<gene>
    <name evidence="12" type="primary">modC</name>
    <name evidence="12" type="ORF">FGK64_03465</name>
</gene>
<dbReference type="Proteomes" id="UP001191082">
    <property type="component" value="Unassembled WGS sequence"/>
</dbReference>
<sequence>MSLSVSITRQQGDFTLDAAFDAPEGITALLGKSGSGKTSIVNAVAGLVRPDRGRITLDGEVLFDSARGMHVPPSRRRLGYVFQDGRLFPHFNVRQNLTYGLRFAPSGATGPDLASVCDMLGLSHLTDRRPGALSGGEKQRVAIGRALLSRPRMLLMDEPLASLDSARKAEILPYLERLRDDTGLPILYVSHSVPEIARLATTVVLIDAGKVTGAGPAERILSDPSVVRQIGLREAGAVIPTRVLEHHDDGLSELVFSGGRLLLPRIDKPPETPVRVRILAHDVILSLHAPQGMSALNTLPVTVLSLREGDGPGMIAQLQCGDDRLLARITRRSATAMDLSPGKPLFAVIKSVAVARADVGAG</sequence>
<dbReference type="PANTHER" id="PTHR43514">
    <property type="entry name" value="ABC TRANSPORTER I FAMILY MEMBER 10"/>
    <property type="match status" value="1"/>
</dbReference>
<dbReference type="SUPFAM" id="SSF50331">
    <property type="entry name" value="MOP-like"/>
    <property type="match status" value="1"/>
</dbReference>
<dbReference type="InterPro" id="IPR003593">
    <property type="entry name" value="AAA+_ATPase"/>
</dbReference>
<feature type="domain" description="ABC transporter" evidence="10">
    <location>
        <begin position="2"/>
        <end position="233"/>
    </location>
</feature>
<dbReference type="PROSITE" id="PS51866">
    <property type="entry name" value="MOP"/>
    <property type="match status" value="1"/>
</dbReference>
<keyword evidence="8" id="KW-0472">Membrane</keyword>
<keyword evidence="7" id="KW-1278">Translocase</keyword>
<proteinExistence type="predicted"/>
<dbReference type="InterPro" id="IPR050334">
    <property type="entry name" value="Molybdenum_import_ModC"/>
</dbReference>
<evidence type="ECO:0000256" key="3">
    <source>
        <dbReference type="ARBA" id="ARBA00022505"/>
    </source>
</evidence>
<keyword evidence="5" id="KW-0547">Nucleotide-binding</keyword>
<dbReference type="InterPro" id="IPR027417">
    <property type="entry name" value="P-loop_NTPase"/>
</dbReference>
<evidence type="ECO:0000256" key="5">
    <source>
        <dbReference type="ARBA" id="ARBA00022741"/>
    </source>
</evidence>
<evidence type="ECO:0000313" key="13">
    <source>
        <dbReference type="Proteomes" id="UP001191082"/>
    </source>
</evidence>